<feature type="non-terminal residue" evidence="7">
    <location>
        <position position="85"/>
    </location>
</feature>
<keyword evidence="5 6" id="KW-0067">ATP-binding</keyword>
<dbReference type="GeneID" id="25914925"/>
<comment type="domain">
    <text evidence="6">The EXKPK motif is conserved in inositol-pentakisphosphate 2-kinases of both family 1 and 2.</text>
</comment>
<accession>A0A0L0F8H8</accession>
<evidence type="ECO:0000256" key="3">
    <source>
        <dbReference type="ARBA" id="ARBA00022741"/>
    </source>
</evidence>
<organism evidence="7 8">
    <name type="scientific">Sphaeroforma arctica JP610</name>
    <dbReference type="NCBI Taxonomy" id="667725"/>
    <lineage>
        <taxon>Eukaryota</taxon>
        <taxon>Ichthyosporea</taxon>
        <taxon>Ichthyophonida</taxon>
        <taxon>Sphaeroforma</taxon>
    </lineage>
</organism>
<keyword evidence="2 6" id="KW-0808">Transferase</keyword>
<comment type="function">
    <text evidence="6">Phosphorylates Ins(1,3,4,5,6)P5 at position 2 to form Ins(1,2,3,4,5,6)P6 (InsP6 or phytate).</text>
</comment>
<proteinExistence type="predicted"/>
<dbReference type="OrthoDB" id="272370at2759"/>
<dbReference type="GO" id="GO:0032958">
    <property type="term" value="P:inositol phosphate biosynthetic process"/>
    <property type="evidence" value="ECO:0007669"/>
    <property type="project" value="TreeGrafter"/>
</dbReference>
<evidence type="ECO:0000256" key="5">
    <source>
        <dbReference type="ARBA" id="ARBA00022840"/>
    </source>
</evidence>
<dbReference type="Gene3D" id="3.30.200.110">
    <property type="entry name" value="Inositol-pentakisphosphate 2-kinase, N-lobe"/>
    <property type="match status" value="1"/>
</dbReference>
<reference evidence="7 8" key="1">
    <citation type="submission" date="2011-02" db="EMBL/GenBank/DDBJ databases">
        <title>The Genome Sequence of Sphaeroforma arctica JP610.</title>
        <authorList>
            <consortium name="The Broad Institute Genome Sequencing Platform"/>
            <person name="Russ C."/>
            <person name="Cuomo C."/>
            <person name="Young S.K."/>
            <person name="Zeng Q."/>
            <person name="Gargeya S."/>
            <person name="Alvarado L."/>
            <person name="Berlin A."/>
            <person name="Chapman S.B."/>
            <person name="Chen Z."/>
            <person name="Freedman E."/>
            <person name="Gellesch M."/>
            <person name="Goldberg J."/>
            <person name="Griggs A."/>
            <person name="Gujja S."/>
            <person name="Heilman E."/>
            <person name="Heiman D."/>
            <person name="Howarth C."/>
            <person name="Mehta T."/>
            <person name="Neiman D."/>
            <person name="Pearson M."/>
            <person name="Roberts A."/>
            <person name="Saif S."/>
            <person name="Shea T."/>
            <person name="Shenoy N."/>
            <person name="Sisk P."/>
            <person name="Stolte C."/>
            <person name="Sykes S."/>
            <person name="White J."/>
            <person name="Yandava C."/>
            <person name="Burger G."/>
            <person name="Gray M.W."/>
            <person name="Holland P.W.H."/>
            <person name="King N."/>
            <person name="Lang F.B.F."/>
            <person name="Roger A.J."/>
            <person name="Ruiz-Trillo I."/>
            <person name="Haas B."/>
            <person name="Nusbaum C."/>
            <person name="Birren B."/>
        </authorList>
    </citation>
    <scope>NUCLEOTIDE SEQUENCE [LARGE SCALE GENOMIC DNA]</scope>
    <source>
        <strain evidence="7 8">JP610</strain>
    </source>
</reference>
<dbReference type="EC" id="2.7.1.158" evidence="1 6"/>
<keyword evidence="8" id="KW-1185">Reference proteome</keyword>
<name>A0A0L0F8H8_9EUKA</name>
<sequence>MVYTISPEHWEYRDEGGANIVMGYVGPENGLKCKVLRIRKGNIKESSDGTNEIKEIYMYTHAIVGKLFPEGLVDAGELLPITAEQ</sequence>
<dbReference type="InterPro" id="IPR043001">
    <property type="entry name" value="IP5_2-K_N_lobe"/>
</dbReference>
<evidence type="ECO:0000256" key="2">
    <source>
        <dbReference type="ARBA" id="ARBA00022679"/>
    </source>
</evidence>
<evidence type="ECO:0000313" key="7">
    <source>
        <dbReference type="EMBL" id="KNC73017.1"/>
    </source>
</evidence>
<evidence type="ECO:0000256" key="1">
    <source>
        <dbReference type="ARBA" id="ARBA00012023"/>
    </source>
</evidence>
<dbReference type="GO" id="GO:0005524">
    <property type="term" value="F:ATP binding"/>
    <property type="evidence" value="ECO:0007669"/>
    <property type="project" value="UniProtKB-KW"/>
</dbReference>
<dbReference type="InterPro" id="IPR009286">
    <property type="entry name" value="Ins_P5_2-kin"/>
</dbReference>
<comment type="catalytic activity">
    <reaction evidence="6">
        <text>1D-myo-inositol 1,3,4,5,6-pentakisphosphate + ATP = 1D-myo-inositol hexakisphosphate + ADP + H(+)</text>
        <dbReference type="Rhea" id="RHEA:20313"/>
        <dbReference type="ChEBI" id="CHEBI:15378"/>
        <dbReference type="ChEBI" id="CHEBI:30616"/>
        <dbReference type="ChEBI" id="CHEBI:57733"/>
        <dbReference type="ChEBI" id="CHEBI:58130"/>
        <dbReference type="ChEBI" id="CHEBI:456216"/>
        <dbReference type="EC" id="2.7.1.158"/>
    </reaction>
</comment>
<keyword evidence="3 6" id="KW-0547">Nucleotide-binding</keyword>
<dbReference type="GO" id="GO:0035299">
    <property type="term" value="F:inositol-1,3,4,5,6-pentakisphosphate 2-kinase activity"/>
    <property type="evidence" value="ECO:0007669"/>
    <property type="project" value="UniProtKB-EC"/>
</dbReference>
<protein>
    <recommendedName>
        <fullName evidence="1 6">Inositol-pentakisphosphate 2-kinase</fullName>
        <ecNumber evidence="1 6">2.7.1.158</ecNumber>
    </recommendedName>
</protein>
<evidence type="ECO:0000313" key="8">
    <source>
        <dbReference type="Proteomes" id="UP000054560"/>
    </source>
</evidence>
<gene>
    <name evidence="7" type="ORF">SARC_14421</name>
</gene>
<dbReference type="Pfam" id="PF06090">
    <property type="entry name" value="Ins_P5_2-kin"/>
    <property type="match status" value="1"/>
</dbReference>
<dbReference type="PANTHER" id="PTHR14456">
    <property type="entry name" value="INOSITOL POLYPHOSPHATE KINASE 1"/>
    <property type="match status" value="1"/>
</dbReference>
<dbReference type="PANTHER" id="PTHR14456:SF2">
    <property type="entry name" value="INOSITOL-PENTAKISPHOSPHATE 2-KINASE"/>
    <property type="match status" value="1"/>
</dbReference>
<evidence type="ECO:0000256" key="6">
    <source>
        <dbReference type="RuleBase" id="RU364126"/>
    </source>
</evidence>
<dbReference type="GO" id="GO:0005634">
    <property type="term" value="C:nucleus"/>
    <property type="evidence" value="ECO:0007669"/>
    <property type="project" value="TreeGrafter"/>
</dbReference>
<keyword evidence="4 6" id="KW-0418">Kinase</keyword>
<dbReference type="EMBL" id="KQ246199">
    <property type="protein sequence ID" value="KNC73017.1"/>
    <property type="molecule type" value="Genomic_DNA"/>
</dbReference>
<dbReference type="RefSeq" id="XP_014146919.1">
    <property type="nucleotide sequence ID" value="XM_014291444.1"/>
</dbReference>
<dbReference type="Proteomes" id="UP000054560">
    <property type="component" value="Unassembled WGS sequence"/>
</dbReference>
<dbReference type="AlphaFoldDB" id="A0A0L0F8H8"/>
<evidence type="ECO:0000256" key="4">
    <source>
        <dbReference type="ARBA" id="ARBA00022777"/>
    </source>
</evidence>